<feature type="DNA-binding region" description="H-T-H motif" evidence="2">
    <location>
        <begin position="40"/>
        <end position="59"/>
    </location>
</feature>
<keyword evidence="1 2" id="KW-0238">DNA-binding</keyword>
<dbReference type="InterPro" id="IPR050109">
    <property type="entry name" value="HTH-type_TetR-like_transc_reg"/>
</dbReference>
<sequence length="211" mass="22602">MAAQRTYGGVSAAQRRAQRRSALLDAALEIIGTQGLEKLTVAGLCARAGLNERYYYEQFDGRDAVLIALFDGVAEELAVAIVAALQGAPADTRGTARAAIAAGIHVLTDDPRKARVVSIVGTATPELRSRTLESIRSFANLVAASGIDFYGLTTTEPDPVIAFRATYLVGGLAQALTSWLQDDLPMTRDELIDHTTDIFVLLGEDLAKRLR</sequence>
<dbReference type="KEGG" id="nwl:NWFMUON74_62300"/>
<evidence type="ECO:0000313" key="5">
    <source>
        <dbReference type="Proteomes" id="UP000516173"/>
    </source>
</evidence>
<dbReference type="PROSITE" id="PS50977">
    <property type="entry name" value="HTH_TETR_2"/>
    <property type="match status" value="1"/>
</dbReference>
<dbReference type="Gene3D" id="1.10.357.10">
    <property type="entry name" value="Tetracycline Repressor, domain 2"/>
    <property type="match status" value="1"/>
</dbReference>
<dbReference type="PANTHER" id="PTHR30055:SF226">
    <property type="entry name" value="HTH-TYPE TRANSCRIPTIONAL REGULATOR PKSA"/>
    <property type="match status" value="1"/>
</dbReference>
<dbReference type="Gene3D" id="1.10.10.60">
    <property type="entry name" value="Homeodomain-like"/>
    <property type="match status" value="1"/>
</dbReference>
<dbReference type="SUPFAM" id="SSF46689">
    <property type="entry name" value="Homeodomain-like"/>
    <property type="match status" value="1"/>
</dbReference>
<keyword evidence="5" id="KW-1185">Reference proteome</keyword>
<dbReference type="GO" id="GO:0000976">
    <property type="term" value="F:transcription cis-regulatory region binding"/>
    <property type="evidence" value="ECO:0007669"/>
    <property type="project" value="TreeGrafter"/>
</dbReference>
<dbReference type="Proteomes" id="UP000516173">
    <property type="component" value="Chromosome"/>
</dbReference>
<dbReference type="InterPro" id="IPR001647">
    <property type="entry name" value="HTH_TetR"/>
</dbReference>
<dbReference type="GO" id="GO:0003700">
    <property type="term" value="F:DNA-binding transcription factor activity"/>
    <property type="evidence" value="ECO:0007669"/>
    <property type="project" value="TreeGrafter"/>
</dbReference>
<dbReference type="RefSeq" id="WP_232110684.1">
    <property type="nucleotide sequence ID" value="NZ_AP023396.1"/>
</dbReference>
<name>A0A7G1KT77_9NOCA</name>
<proteinExistence type="predicted"/>
<accession>A0A7G1KT77</accession>
<gene>
    <name evidence="4" type="ORF">NWFMUON74_62300</name>
</gene>
<dbReference type="Pfam" id="PF00440">
    <property type="entry name" value="TetR_N"/>
    <property type="match status" value="1"/>
</dbReference>
<dbReference type="EMBL" id="AP023396">
    <property type="protein sequence ID" value="BCK58458.1"/>
    <property type="molecule type" value="Genomic_DNA"/>
</dbReference>
<organism evidence="4 5">
    <name type="scientific">Nocardia wallacei</name>
    <dbReference type="NCBI Taxonomy" id="480035"/>
    <lineage>
        <taxon>Bacteria</taxon>
        <taxon>Bacillati</taxon>
        <taxon>Actinomycetota</taxon>
        <taxon>Actinomycetes</taxon>
        <taxon>Mycobacteriales</taxon>
        <taxon>Nocardiaceae</taxon>
        <taxon>Nocardia</taxon>
    </lineage>
</organism>
<evidence type="ECO:0000256" key="1">
    <source>
        <dbReference type="ARBA" id="ARBA00023125"/>
    </source>
</evidence>
<evidence type="ECO:0000256" key="2">
    <source>
        <dbReference type="PROSITE-ProRule" id="PRU00335"/>
    </source>
</evidence>
<protein>
    <submittedName>
        <fullName evidence="4">Transcriptional regulator</fullName>
    </submittedName>
</protein>
<dbReference type="InterPro" id="IPR009057">
    <property type="entry name" value="Homeodomain-like_sf"/>
</dbReference>
<dbReference type="AlphaFoldDB" id="A0A7G1KT77"/>
<reference evidence="4 5" key="1">
    <citation type="submission" date="2020-08" db="EMBL/GenBank/DDBJ databases">
        <title>Genome Sequencing of Nocardia wallacei strain FMUON74 and assembly.</title>
        <authorList>
            <person name="Toyokawa M."/>
            <person name="Uesaka K."/>
        </authorList>
    </citation>
    <scope>NUCLEOTIDE SEQUENCE [LARGE SCALE GENOMIC DNA]</scope>
    <source>
        <strain evidence="4 5">FMUON74</strain>
    </source>
</reference>
<evidence type="ECO:0000313" key="4">
    <source>
        <dbReference type="EMBL" id="BCK58458.1"/>
    </source>
</evidence>
<feature type="domain" description="HTH tetR-type" evidence="3">
    <location>
        <begin position="17"/>
        <end position="77"/>
    </location>
</feature>
<dbReference type="GeneID" id="80350635"/>
<evidence type="ECO:0000259" key="3">
    <source>
        <dbReference type="PROSITE" id="PS50977"/>
    </source>
</evidence>
<dbReference type="PANTHER" id="PTHR30055">
    <property type="entry name" value="HTH-TYPE TRANSCRIPTIONAL REGULATOR RUTR"/>
    <property type="match status" value="1"/>
</dbReference>